<protein>
    <submittedName>
        <fullName evidence="2">Chromosome partition smc-like protein</fullName>
    </submittedName>
</protein>
<evidence type="ECO:0000313" key="3">
    <source>
        <dbReference type="Proteomes" id="UP000007478"/>
    </source>
</evidence>
<dbReference type="SUPFAM" id="SSF52540">
    <property type="entry name" value="P-loop containing nucleoside triphosphate hydrolases"/>
    <property type="match status" value="1"/>
</dbReference>
<dbReference type="eggNOG" id="arCOG00368">
    <property type="taxonomic scope" value="Archaea"/>
</dbReference>
<dbReference type="Pfam" id="PF02463">
    <property type="entry name" value="SMC_N"/>
    <property type="match status" value="1"/>
</dbReference>
<feature type="domain" description="RecF/RecN/SMC N-terminal" evidence="1">
    <location>
        <begin position="1"/>
        <end position="75"/>
    </location>
</feature>
<dbReference type="HOGENOM" id="CLU_001042_6_4_2"/>
<dbReference type="Proteomes" id="UP000007478">
    <property type="component" value="Chromosome"/>
</dbReference>
<name>F0LMQ1_THEBM</name>
<dbReference type="InterPro" id="IPR027417">
    <property type="entry name" value="P-loop_NTPase"/>
</dbReference>
<dbReference type="PANTHER" id="PTHR43977">
    <property type="entry name" value="STRUCTURAL MAINTENANCE OF CHROMOSOMES PROTEIN 3"/>
    <property type="match status" value="1"/>
</dbReference>
<gene>
    <name evidence="2" type="ordered locus">TERMP_01054</name>
</gene>
<dbReference type="Gene3D" id="3.40.50.300">
    <property type="entry name" value="P-loop containing nucleotide triphosphate hydrolases"/>
    <property type="match status" value="1"/>
</dbReference>
<evidence type="ECO:0000259" key="1">
    <source>
        <dbReference type="Pfam" id="PF02463"/>
    </source>
</evidence>
<dbReference type="InterPro" id="IPR003395">
    <property type="entry name" value="RecF/RecN/SMC_N"/>
</dbReference>
<dbReference type="AlphaFoldDB" id="F0LMQ1"/>
<reference evidence="2 3" key="1">
    <citation type="journal article" date="2011" name="J. Bacteriol.">
        <title>Complete genome sequence of the hyperthermophilic, piezophilic, heterotrophic, and carboxydotrophic archaeon Thermococcus barophilus MP.</title>
        <authorList>
            <person name="Vannier P."/>
            <person name="Marteinsson V.T."/>
            <person name="Fridjonsson O.H."/>
            <person name="Oger P."/>
            <person name="Jebbar M."/>
        </authorList>
    </citation>
    <scope>NUCLEOTIDE SEQUENCE [LARGE SCALE GENOMIC DNA]</scope>
    <source>
        <strain evidence="3">DSM 11836 / MP</strain>
    </source>
</reference>
<keyword evidence="3" id="KW-1185">Reference proteome</keyword>
<sequence>MTALAFVFAIQRYKPAPFYLFDEIDAHLDDANVKRVADLIKEASQHSQFIVITLRDVMMANAEKIIGVSMRDGISRVVSLSLEKAMEYLEKARQRNALGL</sequence>
<organism evidence="2 3">
    <name type="scientific">Thermococcus barophilus (strain DSM 11836 / MP)</name>
    <dbReference type="NCBI Taxonomy" id="391623"/>
    <lineage>
        <taxon>Archaea</taxon>
        <taxon>Methanobacteriati</taxon>
        <taxon>Methanobacteriota</taxon>
        <taxon>Thermococci</taxon>
        <taxon>Thermococcales</taxon>
        <taxon>Thermococcaceae</taxon>
        <taxon>Thermococcus</taxon>
    </lineage>
</organism>
<evidence type="ECO:0000313" key="2">
    <source>
        <dbReference type="EMBL" id="ADT84030.1"/>
    </source>
</evidence>
<proteinExistence type="predicted"/>
<dbReference type="PATRIC" id="fig|391623.17.peg.1057"/>
<accession>F0LMQ1</accession>
<dbReference type="EMBL" id="CP002372">
    <property type="protein sequence ID" value="ADT84030.1"/>
    <property type="molecule type" value="Genomic_DNA"/>
</dbReference>
<dbReference type="KEGG" id="tba:TERMP_01054"/>